<dbReference type="PROSITE" id="PS50234">
    <property type="entry name" value="VWFA"/>
    <property type="match status" value="1"/>
</dbReference>
<organism evidence="7 8">
    <name type="scientific">Paludifilum halophilum</name>
    <dbReference type="NCBI Taxonomy" id="1642702"/>
    <lineage>
        <taxon>Bacteria</taxon>
        <taxon>Bacillati</taxon>
        <taxon>Bacillota</taxon>
        <taxon>Bacilli</taxon>
        <taxon>Bacillales</taxon>
        <taxon>Thermoactinomycetaceae</taxon>
        <taxon>Paludifilum</taxon>
    </lineage>
</organism>
<dbReference type="InterPro" id="IPR027417">
    <property type="entry name" value="P-loop_NTPase"/>
</dbReference>
<evidence type="ECO:0000313" key="7">
    <source>
        <dbReference type="EMBL" id="OYD08801.1"/>
    </source>
</evidence>
<dbReference type="PANTHER" id="PTHR35023:SF1">
    <property type="entry name" value="MG-PROTOPORPHYRIN IX CHELATASE"/>
    <property type="match status" value="1"/>
</dbReference>
<feature type="region of interest" description="Disordered" evidence="5">
    <location>
        <begin position="317"/>
        <end position="431"/>
    </location>
</feature>
<evidence type="ECO:0000256" key="3">
    <source>
        <dbReference type="ARBA" id="ARBA00022840"/>
    </source>
</evidence>
<dbReference type="Gene3D" id="3.40.50.410">
    <property type="entry name" value="von Willebrand factor, type A domain"/>
    <property type="match status" value="1"/>
</dbReference>
<dbReference type="Proteomes" id="UP000215459">
    <property type="component" value="Unassembled WGS sequence"/>
</dbReference>
<evidence type="ECO:0000256" key="4">
    <source>
        <dbReference type="ARBA" id="ARBA00030759"/>
    </source>
</evidence>
<dbReference type="SUPFAM" id="SSF52540">
    <property type="entry name" value="P-loop containing nucleoside triphosphate hydrolases"/>
    <property type="match status" value="1"/>
</dbReference>
<reference evidence="7 8" key="1">
    <citation type="submission" date="2017-07" db="EMBL/GenBank/DDBJ databases">
        <title>The genome sequence of Paludifilum halophilum highlights mechanisms for microbial adaptation to high salt environemnts.</title>
        <authorList>
            <person name="Belbahri L."/>
        </authorList>
    </citation>
    <scope>NUCLEOTIDE SEQUENCE [LARGE SCALE GENOMIC DNA]</scope>
    <source>
        <strain evidence="7 8">DSM 102817</strain>
    </source>
</reference>
<keyword evidence="8" id="KW-1185">Reference proteome</keyword>
<keyword evidence="2" id="KW-0547">Nucleotide-binding</keyword>
<dbReference type="OrthoDB" id="9775079at2"/>
<gene>
    <name evidence="7" type="ORF">CHM34_03115</name>
</gene>
<dbReference type="CDD" id="cd00009">
    <property type="entry name" value="AAA"/>
    <property type="match status" value="1"/>
</dbReference>
<dbReference type="SUPFAM" id="SSF53300">
    <property type="entry name" value="vWA-like"/>
    <property type="match status" value="1"/>
</dbReference>
<feature type="compositionally biased region" description="Basic and acidic residues" evidence="5">
    <location>
        <begin position="382"/>
        <end position="402"/>
    </location>
</feature>
<sequence>MSEQQHLFPFSAIVGQEDLKTALLLNAVSPRVGGVLIQGDKGNGKSTAVRALSELLPPVSAVPDCPHRCDPEQPFSFCPHCQGTPQGGKAERVPPRVVELPLGAMEDRLLGHPDLEAAMTRGERRFEPGLLARAHRGVLYVDEVNLLEDHLVDNLLDAAASGWNRVEREGFSVSHPSRFLLVGTMNPEEGELRPQLLDRFGLAVEVKTPDTPEERLAVMERRMAFDGDPEGFRRRWEGEQTRVAQRLIEARDRLPRVVLSKEQLKQVARITLEADAEGVRADLVICEAAKALAAYEGREEATAEDVRRAAHLALMHRARQPWQPDPDPSGGGSGGEESSPDSGENADGPTEEEESTASSSPSFSHSGEEKKSDESMDQQETEGSKDLSPRSFSDDSGKEREPVTAAGPENQEAREQGKAQTPDALSSPFESPLREELFPVDSWFRVDADSRLKKGTDRREKPGKVSKGSVSPGKGRAALDEDPRQGRWVRSRTLTDPAEVRSFRIDWNGSLWAAAVRAGVSSAGGSLLQPEDLRRKVMVRPPREGVLFLIDTSGSMAGFRRMEQVKGAVQSMVEGCYRRRERFALLSFRNGRTETVLPPSRSVQAATQALKRLPSGGNTPLALALDRSREWLARWQARQPDWRLRFVLFTDGRVNLRRSGSMGKESSSTEEVLQAARRLAEGNIRAEVVDTETGPIRLGWARAIARALEAPVVPMDQLRRVDGSVG</sequence>
<proteinExistence type="inferred from homology"/>
<evidence type="ECO:0000256" key="2">
    <source>
        <dbReference type="ARBA" id="ARBA00022741"/>
    </source>
</evidence>
<dbReference type="AlphaFoldDB" id="A0A235B966"/>
<feature type="compositionally biased region" description="Basic and acidic residues" evidence="5">
    <location>
        <begin position="454"/>
        <end position="463"/>
    </location>
</feature>
<dbReference type="EMBL" id="NOWF01000002">
    <property type="protein sequence ID" value="OYD08801.1"/>
    <property type="molecule type" value="Genomic_DNA"/>
</dbReference>
<feature type="domain" description="VWFA" evidence="6">
    <location>
        <begin position="545"/>
        <end position="689"/>
    </location>
</feature>
<comment type="similarity">
    <text evidence="1">Belongs to the Mg-chelatase subunits D/I family.</text>
</comment>
<dbReference type="InterPro" id="IPR003593">
    <property type="entry name" value="AAA+_ATPase"/>
</dbReference>
<accession>A0A235B966</accession>
<evidence type="ECO:0000313" key="8">
    <source>
        <dbReference type="Proteomes" id="UP000215459"/>
    </source>
</evidence>
<dbReference type="SMART" id="SM00327">
    <property type="entry name" value="VWA"/>
    <property type="match status" value="1"/>
</dbReference>
<dbReference type="InterPro" id="IPR036465">
    <property type="entry name" value="vWFA_dom_sf"/>
</dbReference>
<evidence type="ECO:0000259" key="6">
    <source>
        <dbReference type="PROSITE" id="PS50234"/>
    </source>
</evidence>
<dbReference type="InterPro" id="IPR000523">
    <property type="entry name" value="Mg_chelatse_chII-like_cat_dom"/>
</dbReference>
<dbReference type="Pfam" id="PF17863">
    <property type="entry name" value="AAA_lid_2"/>
    <property type="match status" value="1"/>
</dbReference>
<dbReference type="Gene3D" id="3.40.50.300">
    <property type="entry name" value="P-loop containing nucleotide triphosphate hydrolases"/>
    <property type="match status" value="1"/>
</dbReference>
<dbReference type="PANTHER" id="PTHR35023">
    <property type="entry name" value="CHELATASE-RELATED"/>
    <property type="match status" value="1"/>
</dbReference>
<dbReference type="InterPro" id="IPR002035">
    <property type="entry name" value="VWF_A"/>
</dbReference>
<dbReference type="Gene3D" id="1.10.8.80">
    <property type="entry name" value="Magnesium chelatase subunit I, C-Terminal domain"/>
    <property type="match status" value="1"/>
</dbReference>
<protein>
    <recommendedName>
        <fullName evidence="4">Mg-protoporphyrin IX chelatase</fullName>
    </recommendedName>
</protein>
<dbReference type="Pfam" id="PF01078">
    <property type="entry name" value="Mg_chelatase"/>
    <property type="match status" value="1"/>
</dbReference>
<dbReference type="GO" id="GO:0005524">
    <property type="term" value="F:ATP binding"/>
    <property type="evidence" value="ECO:0007669"/>
    <property type="project" value="UniProtKB-KW"/>
</dbReference>
<evidence type="ECO:0000256" key="5">
    <source>
        <dbReference type="SAM" id="MobiDB-lite"/>
    </source>
</evidence>
<dbReference type="InterPro" id="IPR052989">
    <property type="entry name" value="Mg-chelatase_DI-like"/>
</dbReference>
<name>A0A235B966_9BACL</name>
<comment type="caution">
    <text evidence="7">The sequence shown here is derived from an EMBL/GenBank/DDBJ whole genome shotgun (WGS) entry which is preliminary data.</text>
</comment>
<dbReference type="Pfam" id="PF13519">
    <property type="entry name" value="VWA_2"/>
    <property type="match status" value="1"/>
</dbReference>
<feature type="region of interest" description="Disordered" evidence="5">
    <location>
        <begin position="454"/>
        <end position="490"/>
    </location>
</feature>
<dbReference type="RefSeq" id="WP_094263149.1">
    <property type="nucleotide sequence ID" value="NZ_NOWF01000002.1"/>
</dbReference>
<evidence type="ECO:0000256" key="1">
    <source>
        <dbReference type="ARBA" id="ARBA00005799"/>
    </source>
</evidence>
<feature type="compositionally biased region" description="Low complexity" evidence="5">
    <location>
        <begin position="356"/>
        <end position="365"/>
    </location>
</feature>
<dbReference type="SMART" id="SM00382">
    <property type="entry name" value="AAA"/>
    <property type="match status" value="1"/>
</dbReference>
<keyword evidence="3" id="KW-0067">ATP-binding</keyword>
<dbReference type="InterPro" id="IPR041628">
    <property type="entry name" value="ChlI/MoxR_AAA_lid"/>
</dbReference>